<protein>
    <submittedName>
        <fullName evidence="2">Fructokinase</fullName>
    </submittedName>
</protein>
<evidence type="ECO:0000313" key="3">
    <source>
        <dbReference type="Proteomes" id="UP000255192"/>
    </source>
</evidence>
<feature type="transmembrane region" description="Helical" evidence="1">
    <location>
        <begin position="59"/>
        <end position="79"/>
    </location>
</feature>
<keyword evidence="1" id="KW-0472">Membrane</keyword>
<dbReference type="InterPro" id="IPR029056">
    <property type="entry name" value="Ribokinase-like"/>
</dbReference>
<evidence type="ECO:0000256" key="1">
    <source>
        <dbReference type="SAM" id="Phobius"/>
    </source>
</evidence>
<organism evidence="2 3">
    <name type="scientific">Klebsiella pneumoniae</name>
    <dbReference type="NCBI Taxonomy" id="573"/>
    <lineage>
        <taxon>Bacteria</taxon>
        <taxon>Pseudomonadati</taxon>
        <taxon>Pseudomonadota</taxon>
        <taxon>Gammaproteobacteria</taxon>
        <taxon>Enterobacterales</taxon>
        <taxon>Enterobacteriaceae</taxon>
        <taxon>Klebsiella/Raoultella group</taxon>
        <taxon>Klebsiella</taxon>
        <taxon>Klebsiella pneumoniae complex</taxon>
    </lineage>
</organism>
<dbReference type="Proteomes" id="UP000255192">
    <property type="component" value="Unassembled WGS sequence"/>
</dbReference>
<keyword evidence="1" id="KW-1133">Transmembrane helix</keyword>
<dbReference type="AlphaFoldDB" id="A0A378A4J5"/>
<evidence type="ECO:0000313" key="2">
    <source>
        <dbReference type="EMBL" id="STU98272.1"/>
    </source>
</evidence>
<name>A0A378A4J5_KLEPN</name>
<dbReference type="GO" id="GO:0016301">
    <property type="term" value="F:kinase activity"/>
    <property type="evidence" value="ECO:0007669"/>
    <property type="project" value="UniProtKB-KW"/>
</dbReference>
<proteinExistence type="predicted"/>
<reference evidence="2 3" key="1">
    <citation type="submission" date="2018-06" db="EMBL/GenBank/DDBJ databases">
        <authorList>
            <consortium name="Pathogen Informatics"/>
            <person name="Doyle S."/>
        </authorList>
    </citation>
    <scope>NUCLEOTIDE SEQUENCE [LARGE SCALE GENOMIC DNA]</scope>
    <source>
        <strain evidence="2 3">NCTC204</strain>
    </source>
</reference>
<accession>A0A378A4J5</accession>
<keyword evidence="2" id="KW-0418">Kinase</keyword>
<keyword evidence="1" id="KW-0812">Transmembrane</keyword>
<dbReference type="Gene3D" id="3.40.1190.20">
    <property type="match status" value="1"/>
</dbReference>
<gene>
    <name evidence="2" type="ORF">NCTC204_02778</name>
</gene>
<dbReference type="EMBL" id="UGMD01000002">
    <property type="protein sequence ID" value="STU98272.1"/>
    <property type="molecule type" value="Genomic_DNA"/>
</dbReference>
<keyword evidence="2" id="KW-0808">Transferase</keyword>
<dbReference type="SUPFAM" id="SSF53613">
    <property type="entry name" value="Ribokinase-like"/>
    <property type="match status" value="1"/>
</dbReference>
<sequence length="83" mass="9167">MNIARLEKDGVNVNGIAMLQKATTGSAFVSYRSQAQRDFIFNMPNSACGLLTADHIDEALLISVSIFILWVIAILVPYYRCDA</sequence>